<dbReference type="EMBL" id="JAUSQZ010000001">
    <property type="protein sequence ID" value="MDP9825190.1"/>
    <property type="molecule type" value="Genomic_DNA"/>
</dbReference>
<accession>A0ABT9NXQ4</accession>
<keyword evidence="3" id="KW-1185">Reference proteome</keyword>
<feature type="domain" description="Helix-turn-helix" evidence="1">
    <location>
        <begin position="73"/>
        <end position="119"/>
    </location>
</feature>
<dbReference type="InterPro" id="IPR041657">
    <property type="entry name" value="HTH_17"/>
</dbReference>
<dbReference type="RefSeq" id="WP_307238721.1">
    <property type="nucleotide sequence ID" value="NZ_JAUSQZ010000001.1"/>
</dbReference>
<protein>
    <submittedName>
        <fullName evidence="2">Excisionase family DNA binding protein</fullName>
    </submittedName>
</protein>
<evidence type="ECO:0000313" key="3">
    <source>
        <dbReference type="Proteomes" id="UP001235712"/>
    </source>
</evidence>
<dbReference type="Proteomes" id="UP001235712">
    <property type="component" value="Unassembled WGS sequence"/>
</dbReference>
<organism evidence="2 3">
    <name type="scientific">Kineosporia succinea</name>
    <dbReference type="NCBI Taxonomy" id="84632"/>
    <lineage>
        <taxon>Bacteria</taxon>
        <taxon>Bacillati</taxon>
        <taxon>Actinomycetota</taxon>
        <taxon>Actinomycetes</taxon>
        <taxon>Kineosporiales</taxon>
        <taxon>Kineosporiaceae</taxon>
        <taxon>Kineosporia</taxon>
    </lineage>
</organism>
<evidence type="ECO:0000313" key="2">
    <source>
        <dbReference type="EMBL" id="MDP9825190.1"/>
    </source>
</evidence>
<proteinExistence type="predicted"/>
<sequence>MVDNEQNDKLTVGALIRQLSRFPIETEVIGKNGDLRFTLQLVVSVDGDASRVVVQDDEQEAAAPQSGWGDDQYLSTEQLCEWLNCERDWVYDRKHLIPHAKMGRLLRFRVGDVRAYLARSTQTNG</sequence>
<evidence type="ECO:0000259" key="1">
    <source>
        <dbReference type="Pfam" id="PF12728"/>
    </source>
</evidence>
<dbReference type="Pfam" id="PF12728">
    <property type="entry name" value="HTH_17"/>
    <property type="match status" value="1"/>
</dbReference>
<comment type="caution">
    <text evidence="2">The sequence shown here is derived from an EMBL/GenBank/DDBJ whole genome shotgun (WGS) entry which is preliminary data.</text>
</comment>
<reference evidence="2 3" key="1">
    <citation type="submission" date="2023-07" db="EMBL/GenBank/DDBJ databases">
        <title>Sequencing the genomes of 1000 actinobacteria strains.</title>
        <authorList>
            <person name="Klenk H.-P."/>
        </authorList>
    </citation>
    <scope>NUCLEOTIDE SEQUENCE [LARGE SCALE GENOMIC DNA]</scope>
    <source>
        <strain evidence="2 3">DSM 44388</strain>
    </source>
</reference>
<gene>
    <name evidence="2" type="ORF">J2S57_000939</name>
</gene>
<name>A0ABT9NXQ4_9ACTN</name>